<dbReference type="STRING" id="617002.SAMN05660653_02976"/>
<feature type="transmembrane region" description="Helical" evidence="1">
    <location>
        <begin position="39"/>
        <end position="58"/>
    </location>
</feature>
<dbReference type="RefSeq" id="WP_092123480.1">
    <property type="nucleotide sequence ID" value="NZ_FMXO01000020.1"/>
</dbReference>
<evidence type="ECO:0000313" key="2">
    <source>
        <dbReference type="EMBL" id="SDB58830.1"/>
    </source>
</evidence>
<dbReference type="AlphaFoldDB" id="A0A1G6EN58"/>
<dbReference type="OrthoDB" id="5346950at2"/>
<keyword evidence="3" id="KW-1185">Reference proteome</keyword>
<feature type="transmembrane region" description="Helical" evidence="1">
    <location>
        <begin position="6"/>
        <end position="27"/>
    </location>
</feature>
<evidence type="ECO:0000256" key="1">
    <source>
        <dbReference type="SAM" id="Phobius"/>
    </source>
</evidence>
<dbReference type="NCBIfam" id="TIGR01300">
    <property type="entry name" value="CPA3_mnhG_phaG"/>
    <property type="match status" value="1"/>
</dbReference>
<dbReference type="Proteomes" id="UP000198771">
    <property type="component" value="Unassembled WGS sequence"/>
</dbReference>
<keyword evidence="1" id="KW-0812">Transmembrane</keyword>
<dbReference type="Pfam" id="PF03334">
    <property type="entry name" value="PhaG_MnhG_YufB"/>
    <property type="match status" value="1"/>
</dbReference>
<sequence length="104" mass="11307">MSFLQDALAVILVLGGTFFMLVGSIGINRLPDFFTRAHAAGKVDTLGILMFLTGLAVFEGFTLTAAKLLLIIIFVAFTSPVATHALARRALLYGMKPWYGNRKD</sequence>
<gene>
    <name evidence="2" type="ORF">SAMN05660653_02976</name>
</gene>
<keyword evidence="1" id="KW-1133">Transmembrane helix</keyword>
<protein>
    <submittedName>
        <fullName evidence="2">Multisubunit sodium/proton antiporter, MrpG subunit</fullName>
    </submittedName>
</protein>
<dbReference type="GO" id="GO:0015385">
    <property type="term" value="F:sodium:proton antiporter activity"/>
    <property type="evidence" value="ECO:0007669"/>
    <property type="project" value="TreeGrafter"/>
</dbReference>
<name>A0A1G6EN58_9BACT</name>
<evidence type="ECO:0000313" key="3">
    <source>
        <dbReference type="Proteomes" id="UP000198771"/>
    </source>
</evidence>
<accession>A0A1G6EN58</accession>
<dbReference type="EMBL" id="FMXO01000020">
    <property type="protein sequence ID" value="SDB58830.1"/>
    <property type="molecule type" value="Genomic_DNA"/>
</dbReference>
<keyword evidence="1" id="KW-0472">Membrane</keyword>
<dbReference type="PANTHER" id="PTHR34703">
    <property type="entry name" value="ANTIPORTER SUBUNIT MNHG2-RELATED"/>
    <property type="match status" value="1"/>
</dbReference>
<reference evidence="2 3" key="1">
    <citation type="submission" date="2016-10" db="EMBL/GenBank/DDBJ databases">
        <authorList>
            <person name="de Groot N.N."/>
        </authorList>
    </citation>
    <scope>NUCLEOTIDE SEQUENCE [LARGE SCALE GENOMIC DNA]</scope>
    <source>
        <strain evidence="2 3">ASO4-2</strain>
    </source>
</reference>
<feature type="transmembrane region" description="Helical" evidence="1">
    <location>
        <begin position="64"/>
        <end position="87"/>
    </location>
</feature>
<dbReference type="InterPro" id="IPR005133">
    <property type="entry name" value="PhaG_MnhG_YufB"/>
</dbReference>
<proteinExistence type="predicted"/>
<organism evidence="2 3">
    <name type="scientific">Desulfonatronum thiosulfatophilum</name>
    <dbReference type="NCBI Taxonomy" id="617002"/>
    <lineage>
        <taxon>Bacteria</taxon>
        <taxon>Pseudomonadati</taxon>
        <taxon>Thermodesulfobacteriota</taxon>
        <taxon>Desulfovibrionia</taxon>
        <taxon>Desulfovibrionales</taxon>
        <taxon>Desulfonatronaceae</taxon>
        <taxon>Desulfonatronum</taxon>
    </lineage>
</organism>
<dbReference type="PANTHER" id="PTHR34703:SF1">
    <property type="entry name" value="ANTIPORTER SUBUNIT MNHG2-RELATED"/>
    <property type="match status" value="1"/>
</dbReference>